<dbReference type="Proteomes" id="UP001560573">
    <property type="component" value="Unassembled WGS sequence"/>
</dbReference>
<keyword evidence="1" id="KW-1133">Transmembrane helix</keyword>
<evidence type="ECO:0000313" key="2">
    <source>
        <dbReference type="EMBL" id="MEX6688232.1"/>
    </source>
</evidence>
<name>A0ABV3ZEC3_9BACT</name>
<gene>
    <name evidence="2" type="ORF">QTN47_12035</name>
</gene>
<dbReference type="RefSeq" id="WP_369329640.1">
    <property type="nucleotide sequence ID" value="NZ_JAULBC010000003.1"/>
</dbReference>
<dbReference type="Pfam" id="PF10604">
    <property type="entry name" value="Polyketide_cyc2"/>
    <property type="match status" value="1"/>
</dbReference>
<dbReference type="InterPro" id="IPR023393">
    <property type="entry name" value="START-like_dom_sf"/>
</dbReference>
<evidence type="ECO:0000256" key="1">
    <source>
        <dbReference type="SAM" id="Phobius"/>
    </source>
</evidence>
<keyword evidence="1" id="KW-0812">Transmembrane</keyword>
<sequence>MKRVLKIIGVIFLLIIAIVLIGGIFTAKKYHFEKSISINAPQSVVWPYIGNLQATTKWMPWMKMDPNIQSGIEGTDGTPGAKYWWKGNDKVGEGNMVINSVNPPQETVIDLHFIKPFDSKAVTRLTAQNEGSATKVTWSMDGTNPYPLNFISKVIFNMDAMLDKDFGTGLNNLKAMCEKQ</sequence>
<keyword evidence="3" id="KW-1185">Reference proteome</keyword>
<feature type="transmembrane region" description="Helical" evidence="1">
    <location>
        <begin position="7"/>
        <end position="27"/>
    </location>
</feature>
<evidence type="ECO:0000313" key="3">
    <source>
        <dbReference type="Proteomes" id="UP001560573"/>
    </source>
</evidence>
<reference evidence="2 3" key="1">
    <citation type="submission" date="2023-07" db="EMBL/GenBank/DDBJ databases">
        <authorList>
            <person name="Lian W.-H."/>
        </authorList>
    </citation>
    <scope>NUCLEOTIDE SEQUENCE [LARGE SCALE GENOMIC DNA]</scope>
    <source>
        <strain evidence="2 3">SYSU DXS3180</strain>
    </source>
</reference>
<dbReference type="CDD" id="cd07818">
    <property type="entry name" value="SRPBCC_1"/>
    <property type="match status" value="1"/>
</dbReference>
<dbReference type="SUPFAM" id="SSF55961">
    <property type="entry name" value="Bet v1-like"/>
    <property type="match status" value="1"/>
</dbReference>
<keyword evidence="1" id="KW-0472">Membrane</keyword>
<comment type="caution">
    <text evidence="2">The sequence shown here is derived from an EMBL/GenBank/DDBJ whole genome shotgun (WGS) entry which is preliminary data.</text>
</comment>
<organism evidence="2 3">
    <name type="scientific">Danxiaibacter flavus</name>
    <dbReference type="NCBI Taxonomy" id="3049108"/>
    <lineage>
        <taxon>Bacteria</taxon>
        <taxon>Pseudomonadati</taxon>
        <taxon>Bacteroidota</taxon>
        <taxon>Chitinophagia</taxon>
        <taxon>Chitinophagales</taxon>
        <taxon>Chitinophagaceae</taxon>
        <taxon>Danxiaibacter</taxon>
    </lineage>
</organism>
<protein>
    <submittedName>
        <fullName evidence="2">SRPBCC family protein</fullName>
    </submittedName>
</protein>
<dbReference type="EMBL" id="JAULBC010000003">
    <property type="protein sequence ID" value="MEX6688232.1"/>
    <property type="molecule type" value="Genomic_DNA"/>
</dbReference>
<dbReference type="InterPro" id="IPR019587">
    <property type="entry name" value="Polyketide_cyclase/dehydratase"/>
</dbReference>
<accession>A0ABV3ZEC3</accession>
<proteinExistence type="predicted"/>
<dbReference type="Gene3D" id="3.30.530.20">
    <property type="match status" value="1"/>
</dbReference>